<keyword evidence="3" id="KW-1185">Reference proteome</keyword>
<dbReference type="Proteomes" id="UP001155241">
    <property type="component" value="Unassembled WGS sequence"/>
</dbReference>
<organism evidence="2 3">
    <name type="scientific">Aeoliella straminimaris</name>
    <dbReference type="NCBI Taxonomy" id="2954799"/>
    <lineage>
        <taxon>Bacteria</taxon>
        <taxon>Pseudomonadati</taxon>
        <taxon>Planctomycetota</taxon>
        <taxon>Planctomycetia</taxon>
        <taxon>Pirellulales</taxon>
        <taxon>Lacipirellulaceae</taxon>
        <taxon>Aeoliella</taxon>
    </lineage>
</organism>
<feature type="chain" id="PRO_5040909362" evidence="1">
    <location>
        <begin position="28"/>
        <end position="620"/>
    </location>
</feature>
<protein>
    <submittedName>
        <fullName evidence="2">HEAT repeat domain-containing protein</fullName>
    </submittedName>
</protein>
<feature type="signal peptide" evidence="1">
    <location>
        <begin position="1"/>
        <end position="27"/>
    </location>
</feature>
<dbReference type="AlphaFoldDB" id="A0A9X2JJJ4"/>
<evidence type="ECO:0000313" key="3">
    <source>
        <dbReference type="Proteomes" id="UP001155241"/>
    </source>
</evidence>
<name>A0A9X2JJJ4_9BACT</name>
<evidence type="ECO:0000313" key="2">
    <source>
        <dbReference type="EMBL" id="MCO6047667.1"/>
    </source>
</evidence>
<dbReference type="InterPro" id="IPR011989">
    <property type="entry name" value="ARM-like"/>
</dbReference>
<dbReference type="EMBL" id="JAMXLR010000092">
    <property type="protein sequence ID" value="MCO6047667.1"/>
    <property type="molecule type" value="Genomic_DNA"/>
</dbReference>
<dbReference type="PANTHER" id="PTHR12697">
    <property type="entry name" value="PBS LYASE HEAT-LIKE PROTEIN"/>
    <property type="match status" value="1"/>
</dbReference>
<dbReference type="Gene3D" id="1.25.10.10">
    <property type="entry name" value="Leucine-rich Repeat Variant"/>
    <property type="match status" value="3"/>
</dbReference>
<proteinExistence type="predicted"/>
<dbReference type="PANTHER" id="PTHR12697:SF5">
    <property type="entry name" value="DEOXYHYPUSINE HYDROXYLASE"/>
    <property type="match status" value="1"/>
</dbReference>
<dbReference type="InterPro" id="IPR004155">
    <property type="entry name" value="PBS_lyase_HEAT"/>
</dbReference>
<dbReference type="SMART" id="SM00567">
    <property type="entry name" value="EZ_HEAT"/>
    <property type="match status" value="5"/>
</dbReference>
<sequence>MTKNRKPIRSSFVLLVATVLLAPGSLAQDEGKSTADLEQQFIAVLSSDAPEAEKAIACKQLAVHGSSKAVPELAKYVADPHLSSWARIALEVIPGPEADEALRVGAESAAGTVLVGTINSIGVRRDLAAVEILVRHLKHGDPAVASAAAVALGKIGDPQGIEALLRELNGADARLKNAAAQGCILYAEALLQAGESAKAYEVYERVRGAQVPLTRIVEASRGAILTGGPKGEQLLVELLGSSNKNLVHIALSAYRELPGTEIDETLAQQLTEVDPDVAALMLYAMSDRPHGKISSTIVRALDQESPVVQKAAVRVLGRVGDETCLPNLLELAGGDDEELAALAEEAIEALPGDRVDARLVSMLTESDDALCVELLEAIGHRGIRCTDSVSPFLDHTNSEVRRAALFAASQTISQDELSLLVARLLESAPDADDSAIREALRVASVRMPDREATAADLAKAMERTNSVEAKVALLDVLGAMGGTTALQTLRDAALHGDAELQDTATRLLGRWMSVDAAPVLLDVSTSLQDDKYKVRALRGYLRLTRQFQFGDEERAAMCRNALEAATRPDEQRLVLEVLERYPSPHTLEVAKEAQQIDAISSAAKQTTSAIRKRLDEDNGN</sequence>
<comment type="caution">
    <text evidence="2">The sequence shown here is derived from an EMBL/GenBank/DDBJ whole genome shotgun (WGS) entry which is preliminary data.</text>
</comment>
<dbReference type="Pfam" id="PF13646">
    <property type="entry name" value="HEAT_2"/>
    <property type="match status" value="2"/>
</dbReference>
<gene>
    <name evidence="2" type="ORF">NG895_27500</name>
</gene>
<keyword evidence="1" id="KW-0732">Signal</keyword>
<evidence type="ECO:0000256" key="1">
    <source>
        <dbReference type="SAM" id="SignalP"/>
    </source>
</evidence>
<reference evidence="2" key="1">
    <citation type="submission" date="2022-06" db="EMBL/GenBank/DDBJ databases">
        <title>Aeoliella straminimaris, a novel planctomycete from sediments.</title>
        <authorList>
            <person name="Vitorino I.R."/>
            <person name="Lage O.M."/>
        </authorList>
    </citation>
    <scope>NUCLEOTIDE SEQUENCE</scope>
    <source>
        <strain evidence="2">ICT_H6.2</strain>
    </source>
</reference>
<dbReference type="SUPFAM" id="SSF48371">
    <property type="entry name" value="ARM repeat"/>
    <property type="match status" value="1"/>
</dbReference>
<dbReference type="RefSeq" id="WP_252855777.1">
    <property type="nucleotide sequence ID" value="NZ_JAMXLR010000092.1"/>
</dbReference>
<dbReference type="GO" id="GO:0016491">
    <property type="term" value="F:oxidoreductase activity"/>
    <property type="evidence" value="ECO:0007669"/>
    <property type="project" value="TreeGrafter"/>
</dbReference>
<accession>A0A9X2JJJ4</accession>
<dbReference type="InterPro" id="IPR016024">
    <property type="entry name" value="ARM-type_fold"/>
</dbReference>